<evidence type="ECO:0000256" key="2">
    <source>
        <dbReference type="ARBA" id="ARBA00022722"/>
    </source>
</evidence>
<dbReference type="GO" id="GO:0000049">
    <property type="term" value="F:tRNA binding"/>
    <property type="evidence" value="ECO:0007669"/>
    <property type="project" value="InterPro"/>
</dbReference>
<reference evidence="7 8" key="1">
    <citation type="submission" date="2011-09" db="EMBL/GenBank/DDBJ databases">
        <title>The permanent draft genome of Caldithrix abyssi DSM 13497.</title>
        <authorList>
            <consortium name="US DOE Joint Genome Institute (JGI-PGF)"/>
            <person name="Lucas S."/>
            <person name="Han J."/>
            <person name="Lapidus A."/>
            <person name="Bruce D."/>
            <person name="Goodwin L."/>
            <person name="Pitluck S."/>
            <person name="Peters L."/>
            <person name="Kyrpides N."/>
            <person name="Mavromatis K."/>
            <person name="Ivanova N."/>
            <person name="Mikhailova N."/>
            <person name="Chertkov O."/>
            <person name="Detter J.C."/>
            <person name="Tapia R."/>
            <person name="Han C."/>
            <person name="Land M."/>
            <person name="Hauser L."/>
            <person name="Markowitz V."/>
            <person name="Cheng J.-F."/>
            <person name="Hugenholtz P."/>
            <person name="Woyke T."/>
            <person name="Wu D."/>
            <person name="Spring S."/>
            <person name="Brambilla E."/>
            <person name="Klenk H.-P."/>
            <person name="Eisen J.A."/>
        </authorList>
    </citation>
    <scope>NUCLEOTIDE SEQUENCE [LARGE SCALE GENOMIC DNA]</scope>
    <source>
        <strain evidence="7 8">DSM 13497</strain>
    </source>
</reference>
<dbReference type="PaxDb" id="880073-Calab_0950"/>
<organism evidence="7 8">
    <name type="scientific">Caldithrix abyssi DSM 13497</name>
    <dbReference type="NCBI Taxonomy" id="880073"/>
    <lineage>
        <taxon>Bacteria</taxon>
        <taxon>Pseudomonadati</taxon>
        <taxon>Calditrichota</taxon>
        <taxon>Calditrichia</taxon>
        <taxon>Calditrichales</taxon>
        <taxon>Calditrichaceae</taxon>
        <taxon>Caldithrix</taxon>
    </lineage>
</organism>
<gene>
    <name evidence="6" type="ORF">Cabys_4219</name>
    <name evidence="7" type="ORF">Calab_0950</name>
</gene>
<dbReference type="EMBL" id="CM001402">
    <property type="protein sequence ID" value="EHO40584.1"/>
    <property type="molecule type" value="Genomic_DNA"/>
</dbReference>
<evidence type="ECO:0000256" key="3">
    <source>
        <dbReference type="ARBA" id="ARBA00022759"/>
    </source>
</evidence>
<keyword evidence="8" id="KW-1185">Reference proteome</keyword>
<keyword evidence="4" id="KW-0378">Hydrolase</keyword>
<keyword evidence="2" id="KW-0540">Nuclease</keyword>
<dbReference type="STRING" id="880073.Cabys_4219"/>
<dbReference type="Proteomes" id="UP000183868">
    <property type="component" value="Chromosome"/>
</dbReference>
<sequence>MNLSRRHNIVSIRQTNEIKEVLDNSKKVYHKYGIIFLNKSKDVREKLRAAVLVKKNCGSAVRRNYIKRIGRNFIVRNITLFKKYNRVIFLFLSKEPFKYRDLEKELANKL</sequence>
<evidence type="ECO:0000256" key="1">
    <source>
        <dbReference type="ARBA" id="ARBA00022694"/>
    </source>
</evidence>
<accession>H1XV78</accession>
<dbReference type="GO" id="GO:0008033">
    <property type="term" value="P:tRNA processing"/>
    <property type="evidence" value="ECO:0007669"/>
    <property type="project" value="UniProtKB-KW"/>
</dbReference>
<evidence type="ECO:0000313" key="6">
    <source>
        <dbReference type="EMBL" id="APF20964.1"/>
    </source>
</evidence>
<dbReference type="InterPro" id="IPR014721">
    <property type="entry name" value="Ribsml_uS5_D2-typ_fold_subgr"/>
</dbReference>
<name>H1XV78_CALAY</name>
<reference evidence="6 9" key="2">
    <citation type="submission" date="2016-11" db="EMBL/GenBank/DDBJ databases">
        <title>Genomic analysis of Caldithrix abyssi and proposal of a novel bacterial phylum Caldithrichaeota.</title>
        <authorList>
            <person name="Kublanov I."/>
            <person name="Sigalova O."/>
            <person name="Gavrilov S."/>
            <person name="Lebedinsky A."/>
            <person name="Ivanova N."/>
            <person name="Daum C."/>
            <person name="Reddy T."/>
            <person name="Klenk H.P."/>
            <person name="Goker M."/>
            <person name="Reva O."/>
            <person name="Miroshnichenko M."/>
            <person name="Kyprides N."/>
            <person name="Woyke T."/>
            <person name="Gelfand M."/>
        </authorList>
    </citation>
    <scope>NUCLEOTIDE SEQUENCE [LARGE SCALE GENOMIC DNA]</scope>
    <source>
        <strain evidence="6 9">LF13</strain>
    </source>
</reference>
<dbReference type="AlphaFoldDB" id="H1XV78"/>
<dbReference type="InParanoid" id="H1XV78"/>
<dbReference type="HOGENOM" id="CLU_2166309_0_0_0"/>
<keyword evidence="1" id="KW-0819">tRNA processing</keyword>
<dbReference type="EMBL" id="CP018099">
    <property type="protein sequence ID" value="APF20964.1"/>
    <property type="molecule type" value="Genomic_DNA"/>
</dbReference>
<dbReference type="KEGG" id="caby:Cabys_4219"/>
<evidence type="ECO:0000313" key="8">
    <source>
        <dbReference type="Proteomes" id="UP000004671"/>
    </source>
</evidence>
<dbReference type="Pfam" id="PF00825">
    <property type="entry name" value="Ribonuclease_P"/>
    <property type="match status" value="1"/>
</dbReference>
<protein>
    <submittedName>
        <fullName evidence="6">Ribonuclease P protein component</fullName>
    </submittedName>
</protein>
<proteinExistence type="predicted"/>
<keyword evidence="5" id="KW-0694">RNA-binding</keyword>
<dbReference type="SUPFAM" id="SSF54211">
    <property type="entry name" value="Ribosomal protein S5 domain 2-like"/>
    <property type="match status" value="1"/>
</dbReference>
<dbReference type="Proteomes" id="UP000004671">
    <property type="component" value="Chromosome"/>
</dbReference>
<dbReference type="RefSeq" id="WP_006927610.1">
    <property type="nucleotide sequence ID" value="NZ_CM001402.1"/>
</dbReference>
<dbReference type="InterPro" id="IPR020568">
    <property type="entry name" value="Ribosomal_Su5_D2-typ_SF"/>
</dbReference>
<dbReference type="GO" id="GO:0004526">
    <property type="term" value="F:ribonuclease P activity"/>
    <property type="evidence" value="ECO:0007669"/>
    <property type="project" value="InterPro"/>
</dbReference>
<dbReference type="Gene3D" id="3.30.230.10">
    <property type="match status" value="1"/>
</dbReference>
<evidence type="ECO:0000256" key="4">
    <source>
        <dbReference type="ARBA" id="ARBA00022801"/>
    </source>
</evidence>
<evidence type="ECO:0000313" key="9">
    <source>
        <dbReference type="Proteomes" id="UP000183868"/>
    </source>
</evidence>
<keyword evidence="3" id="KW-0255">Endonuclease</keyword>
<dbReference type="InterPro" id="IPR000100">
    <property type="entry name" value="RNase_P"/>
</dbReference>
<evidence type="ECO:0000256" key="5">
    <source>
        <dbReference type="ARBA" id="ARBA00022884"/>
    </source>
</evidence>
<evidence type="ECO:0000313" key="7">
    <source>
        <dbReference type="EMBL" id="EHO40584.1"/>
    </source>
</evidence>